<keyword evidence="3" id="KW-1185">Reference proteome</keyword>
<evidence type="ECO:0000313" key="3">
    <source>
        <dbReference type="Proteomes" id="UP000787472"/>
    </source>
</evidence>
<accession>A0A9E5JT82</accession>
<dbReference type="InterPro" id="IPR025979">
    <property type="entry name" value="ChrR-like_cupin_dom"/>
</dbReference>
<reference evidence="2" key="1">
    <citation type="submission" date="2020-03" db="EMBL/GenBank/DDBJ databases">
        <authorList>
            <person name="Guo F."/>
        </authorList>
    </citation>
    <scope>NUCLEOTIDE SEQUENCE</scope>
    <source>
        <strain evidence="2">JCM 30134</strain>
    </source>
</reference>
<dbReference type="AlphaFoldDB" id="A0A9E5JT82"/>
<dbReference type="Pfam" id="PF12973">
    <property type="entry name" value="Cupin_7"/>
    <property type="match status" value="1"/>
</dbReference>
<name>A0A9E5JT82_9GAMM</name>
<gene>
    <name evidence="2" type="ORF">G8770_12595</name>
</gene>
<protein>
    <submittedName>
        <fullName evidence="2">2,4'-dihydroxyacetophenone dioxygenase</fullName>
    </submittedName>
</protein>
<dbReference type="Gene3D" id="2.60.120.10">
    <property type="entry name" value="Jelly Rolls"/>
    <property type="match status" value="1"/>
</dbReference>
<dbReference type="EMBL" id="JAAONZ010000009">
    <property type="protein sequence ID" value="NHO66378.1"/>
    <property type="molecule type" value="Genomic_DNA"/>
</dbReference>
<dbReference type="RefSeq" id="WP_167187070.1">
    <property type="nucleotide sequence ID" value="NZ_JAAONZ010000009.1"/>
</dbReference>
<keyword evidence="2" id="KW-0560">Oxidoreductase</keyword>
<sequence length="169" mass="18769">MALPDVINHQDLLLTLNTNEEKAVINALPGVDVWPLFLDVENGTWVIRAKFKPGTTLPKHFHTGVVHFYTTAGRWHYLEYPDQPQTAGSYLYEPGGSIHTFHCPADSEEGADGFFVITGCNVNFDEDGNFMNIMDAGWIEKVVVEVAKAQGIDKLRYIKPKAGAGFSDE</sequence>
<comment type="caution">
    <text evidence="2">The sequence shown here is derived from an EMBL/GenBank/DDBJ whole genome shotgun (WGS) entry which is preliminary data.</text>
</comment>
<evidence type="ECO:0000313" key="2">
    <source>
        <dbReference type="EMBL" id="NHO66378.1"/>
    </source>
</evidence>
<dbReference type="SUPFAM" id="SSF51182">
    <property type="entry name" value="RmlC-like cupins"/>
    <property type="match status" value="1"/>
</dbReference>
<dbReference type="Proteomes" id="UP000787472">
    <property type="component" value="Unassembled WGS sequence"/>
</dbReference>
<organism evidence="2 3">
    <name type="scientific">Pseudomaricurvus hydrocarbonicus</name>
    <dbReference type="NCBI Taxonomy" id="1470433"/>
    <lineage>
        <taxon>Bacteria</taxon>
        <taxon>Pseudomonadati</taxon>
        <taxon>Pseudomonadota</taxon>
        <taxon>Gammaproteobacteria</taxon>
        <taxon>Cellvibrionales</taxon>
        <taxon>Cellvibrionaceae</taxon>
        <taxon>Pseudomaricurvus</taxon>
    </lineage>
</organism>
<dbReference type="InterPro" id="IPR011051">
    <property type="entry name" value="RmlC_Cupin_sf"/>
</dbReference>
<keyword evidence="2" id="KW-0223">Dioxygenase</keyword>
<dbReference type="CDD" id="cd20302">
    <property type="entry name" value="cupin_DAD"/>
    <property type="match status" value="1"/>
</dbReference>
<evidence type="ECO:0000259" key="1">
    <source>
        <dbReference type="Pfam" id="PF12973"/>
    </source>
</evidence>
<dbReference type="GO" id="GO:0051213">
    <property type="term" value="F:dioxygenase activity"/>
    <property type="evidence" value="ECO:0007669"/>
    <property type="project" value="UniProtKB-KW"/>
</dbReference>
<proteinExistence type="predicted"/>
<feature type="domain" description="ChrR-like cupin" evidence="1">
    <location>
        <begin position="25"/>
        <end position="107"/>
    </location>
</feature>
<dbReference type="InterPro" id="IPR014710">
    <property type="entry name" value="RmlC-like_jellyroll"/>
</dbReference>